<feature type="domain" description="ArnR1-like winged helix-turn-helix" evidence="1">
    <location>
        <begin position="13"/>
        <end position="74"/>
    </location>
</feature>
<organism evidence="2 3">
    <name type="scientific">Nitrososphaera gargensis (strain Ga9.2)</name>
    <dbReference type="NCBI Taxonomy" id="1237085"/>
    <lineage>
        <taxon>Archaea</taxon>
        <taxon>Nitrososphaerota</taxon>
        <taxon>Nitrososphaeria</taxon>
        <taxon>Nitrososphaerales</taxon>
        <taxon>Nitrososphaeraceae</taxon>
        <taxon>Nitrososphaera</taxon>
    </lineage>
</organism>
<keyword evidence="3" id="KW-1185">Reference proteome</keyword>
<dbReference type="InterPro" id="IPR038723">
    <property type="entry name" value="ArnR1-like_HTH"/>
</dbReference>
<proteinExistence type="predicted"/>
<gene>
    <name evidence="2" type="ordered locus">Ngar_c16080</name>
</gene>
<protein>
    <recommendedName>
        <fullName evidence="1">ArnR1-like winged helix-turn-helix domain-containing protein</fullName>
    </recommendedName>
</protein>
<dbReference type="Gene3D" id="1.10.10.10">
    <property type="entry name" value="Winged helix-like DNA-binding domain superfamily/Winged helix DNA-binding domain"/>
    <property type="match status" value="1"/>
</dbReference>
<evidence type="ECO:0000259" key="1">
    <source>
        <dbReference type="Pfam" id="PF14947"/>
    </source>
</evidence>
<reference evidence="2 3" key="1">
    <citation type="journal article" date="2012" name="Environ. Microbiol.">
        <title>The genome of the ammonia-oxidizing Candidatus Nitrososphaera gargensis: insights into metabolic versatility and environmental adaptations.</title>
        <authorList>
            <person name="Spang A."/>
            <person name="Poehlein A."/>
            <person name="Offre P."/>
            <person name="Zumbragel S."/>
            <person name="Haider S."/>
            <person name="Rychlik N."/>
            <person name="Nowka B."/>
            <person name="Schmeisser C."/>
            <person name="Lebedeva E.V."/>
            <person name="Rattei T."/>
            <person name="Bohm C."/>
            <person name="Schmid M."/>
            <person name="Galushko A."/>
            <person name="Hatzenpichler R."/>
            <person name="Weinmaier T."/>
            <person name="Daniel R."/>
            <person name="Schleper C."/>
            <person name="Spieck E."/>
            <person name="Streit W."/>
            <person name="Wagner M."/>
        </authorList>
    </citation>
    <scope>NUCLEOTIDE SEQUENCE [LARGE SCALE GENOMIC DNA]</scope>
    <source>
        <strain evidence="3">Ga9.2</strain>
    </source>
</reference>
<dbReference type="EMBL" id="CP002408">
    <property type="protein sequence ID" value="AFU58541.1"/>
    <property type="molecule type" value="Genomic_DNA"/>
</dbReference>
<evidence type="ECO:0000313" key="3">
    <source>
        <dbReference type="Proteomes" id="UP000008037"/>
    </source>
</evidence>
<dbReference type="Proteomes" id="UP000008037">
    <property type="component" value="Chromosome"/>
</dbReference>
<dbReference type="SUPFAM" id="SSF46785">
    <property type="entry name" value="Winged helix' DNA-binding domain"/>
    <property type="match status" value="1"/>
</dbReference>
<dbReference type="InterPro" id="IPR036388">
    <property type="entry name" value="WH-like_DNA-bd_sf"/>
</dbReference>
<dbReference type="InterPro" id="IPR036390">
    <property type="entry name" value="WH_DNA-bd_sf"/>
</dbReference>
<dbReference type="HOGENOM" id="CLU_159725_1_0_2"/>
<sequence>MFYEILCAIEEDAMHNEVARPTHVQHFTRLSYDKMMNHFDELEEKGMIHRVSGLVAITAKGRMFIEQYDQLISLIESAGL</sequence>
<dbReference type="STRING" id="1237085.Ngar_c16080"/>
<dbReference type="BioCyc" id="CNIT1237085:G1324-1606-MONOMER"/>
<accession>K0IB30</accession>
<dbReference type="InParanoid" id="K0IB30"/>
<dbReference type="Pfam" id="PF14947">
    <property type="entry name" value="HTH_45"/>
    <property type="match status" value="1"/>
</dbReference>
<dbReference type="KEGG" id="nga:Ngar_c16080"/>
<evidence type="ECO:0000313" key="2">
    <source>
        <dbReference type="EMBL" id="AFU58541.1"/>
    </source>
</evidence>
<name>K0IB30_NITGG</name>
<dbReference type="AlphaFoldDB" id="K0IB30"/>